<accession>A0ABR1J1I6</accession>
<feature type="compositionally biased region" description="Gly residues" evidence="4">
    <location>
        <begin position="438"/>
        <end position="450"/>
    </location>
</feature>
<feature type="region of interest" description="Disordered" evidence="4">
    <location>
        <begin position="1"/>
        <end position="111"/>
    </location>
</feature>
<dbReference type="SUPFAM" id="SSF54928">
    <property type="entry name" value="RNA-binding domain, RBD"/>
    <property type="match status" value="2"/>
</dbReference>
<dbReference type="InterPro" id="IPR012677">
    <property type="entry name" value="Nucleotide-bd_a/b_plait_sf"/>
</dbReference>
<evidence type="ECO:0000313" key="7">
    <source>
        <dbReference type="EMBL" id="KAK7459594.1"/>
    </source>
</evidence>
<feature type="compositionally biased region" description="Gly residues" evidence="4">
    <location>
        <begin position="415"/>
        <end position="425"/>
    </location>
</feature>
<dbReference type="Proteomes" id="UP001498398">
    <property type="component" value="Unassembled WGS sequence"/>
</dbReference>
<evidence type="ECO:0000256" key="4">
    <source>
        <dbReference type="SAM" id="MobiDB-lite"/>
    </source>
</evidence>
<dbReference type="PANTHER" id="PTHR48032:SF6">
    <property type="entry name" value="RNA-BINDING (RRM_RBD_RNP MOTIFS) FAMILY PROTEIN"/>
    <property type="match status" value="1"/>
</dbReference>
<protein>
    <recommendedName>
        <fullName evidence="5">RRM domain-containing protein</fullName>
    </recommendedName>
</protein>
<evidence type="ECO:0000313" key="8">
    <source>
        <dbReference type="Proteomes" id="UP001498398"/>
    </source>
</evidence>
<dbReference type="PROSITE" id="PS50102">
    <property type="entry name" value="RRM"/>
    <property type="match status" value="2"/>
</dbReference>
<dbReference type="InterPro" id="IPR035979">
    <property type="entry name" value="RBD_domain_sf"/>
</dbReference>
<dbReference type="Pfam" id="PF00076">
    <property type="entry name" value="RRM_1"/>
    <property type="match status" value="2"/>
</dbReference>
<keyword evidence="8" id="KW-1185">Reference proteome</keyword>
<dbReference type="EMBL" id="JBANRG010000048">
    <property type="protein sequence ID" value="KAK7445142.1"/>
    <property type="molecule type" value="Genomic_DNA"/>
</dbReference>
<feature type="compositionally biased region" description="Polar residues" evidence="4">
    <location>
        <begin position="53"/>
        <end position="63"/>
    </location>
</feature>
<feature type="compositionally biased region" description="Low complexity" evidence="4">
    <location>
        <begin position="31"/>
        <end position="52"/>
    </location>
</feature>
<evidence type="ECO:0000256" key="1">
    <source>
        <dbReference type="ARBA" id="ARBA00022737"/>
    </source>
</evidence>
<sequence>MAELDADLYGDLYETDFNDSNEKTEDSTIVKTETTPTPSKNTDTTSKPTPKSIDTSSSYSAPSQPTPIAPTLPAAQQIPTYEERSEYRDSSALQGYQNIAVSEQRPVRPSEMKDEGKMFIGGLNWDTTDEGLRNYFSQFGKVDACTIMRDQAGRSRCFAFLTFEDPASVNAVMVKEHYLDGKIIDPKRAIPRQEHQRATKLFIGGLPGSVTSESMREFFSQFGKVIDSTVMLDRETGRSKGFGFVSFEDTNVQPFLGFGNLEIDGKLIDVKLAQPRYQRENFQEDEQEGGGNFSGNRAAGGAYNNNFGNQGSSGTGTAAGGAAGAPFDPQALAALYTRMFQMANGGMGMMGGMMGNMGGGGGMGGMGGGMMRNGMGMGGMGGGMGNMGAGMGGGMGNMGNMGGMGRGGGMMQGGGAGAGAAGGAGSQNIPKGPRGAPTGPGGMGGAGAGVGPQRTTGRSHNYHPYAR</sequence>
<name>A0ABR1J1I6_9AGAR</name>
<feature type="domain" description="RRM" evidence="5">
    <location>
        <begin position="199"/>
        <end position="275"/>
    </location>
</feature>
<dbReference type="SMART" id="SM00360">
    <property type="entry name" value="RRM"/>
    <property type="match status" value="2"/>
</dbReference>
<evidence type="ECO:0000313" key="6">
    <source>
        <dbReference type="EMBL" id="KAK7445142.1"/>
    </source>
</evidence>
<evidence type="ECO:0000256" key="2">
    <source>
        <dbReference type="ARBA" id="ARBA00022884"/>
    </source>
</evidence>
<dbReference type="InterPro" id="IPR000504">
    <property type="entry name" value="RRM_dom"/>
</dbReference>
<feature type="domain" description="RRM" evidence="5">
    <location>
        <begin position="116"/>
        <end position="197"/>
    </location>
</feature>
<reference evidence="6 8" key="1">
    <citation type="submission" date="2024-01" db="EMBL/GenBank/DDBJ databases">
        <title>A draft genome for the cacao thread blight pathogen Marasmiellus scandens.</title>
        <authorList>
            <person name="Baruah I.K."/>
            <person name="Leung J."/>
            <person name="Bukari Y."/>
            <person name="Amoako-Attah I."/>
            <person name="Meinhardt L.W."/>
            <person name="Bailey B.A."/>
            <person name="Cohen S.P."/>
        </authorList>
    </citation>
    <scope>NUCLEOTIDE SEQUENCE [LARGE SCALE GENOMIC DNA]</scope>
    <source>
        <strain evidence="6 8">GH-19</strain>
    </source>
</reference>
<dbReference type="CDD" id="cd12577">
    <property type="entry name" value="RRM1_Hrp1p"/>
    <property type="match status" value="1"/>
</dbReference>
<gene>
    <name evidence="7" type="ORF">VKT23_009574</name>
    <name evidence="6" type="ORF">VKT23_015010</name>
</gene>
<feature type="compositionally biased region" description="Acidic residues" evidence="4">
    <location>
        <begin position="1"/>
        <end position="19"/>
    </location>
</feature>
<evidence type="ECO:0000256" key="3">
    <source>
        <dbReference type="PROSITE-ProRule" id="PRU00176"/>
    </source>
</evidence>
<dbReference type="InterPro" id="IPR034156">
    <property type="entry name" value="Hrp1_RRM1"/>
</dbReference>
<keyword evidence="2 3" id="KW-0694">RNA-binding</keyword>
<keyword evidence="1" id="KW-0677">Repeat</keyword>
<proteinExistence type="predicted"/>
<dbReference type="EMBL" id="JBANRG010000016">
    <property type="protein sequence ID" value="KAK7459594.1"/>
    <property type="molecule type" value="Genomic_DNA"/>
</dbReference>
<comment type="caution">
    <text evidence="6">The sequence shown here is derived from an EMBL/GenBank/DDBJ whole genome shotgun (WGS) entry which is preliminary data.</text>
</comment>
<evidence type="ECO:0000259" key="5">
    <source>
        <dbReference type="PROSITE" id="PS50102"/>
    </source>
</evidence>
<dbReference type="Gene3D" id="3.30.70.330">
    <property type="match status" value="2"/>
</dbReference>
<feature type="region of interest" description="Disordered" evidence="4">
    <location>
        <begin position="415"/>
        <end position="467"/>
    </location>
</feature>
<organism evidence="6 8">
    <name type="scientific">Marasmiellus scandens</name>
    <dbReference type="NCBI Taxonomy" id="2682957"/>
    <lineage>
        <taxon>Eukaryota</taxon>
        <taxon>Fungi</taxon>
        <taxon>Dikarya</taxon>
        <taxon>Basidiomycota</taxon>
        <taxon>Agaricomycotina</taxon>
        <taxon>Agaricomycetes</taxon>
        <taxon>Agaricomycetidae</taxon>
        <taxon>Agaricales</taxon>
        <taxon>Marasmiineae</taxon>
        <taxon>Omphalotaceae</taxon>
        <taxon>Marasmiellus</taxon>
    </lineage>
</organism>
<dbReference type="PANTHER" id="PTHR48032">
    <property type="entry name" value="RNA-BINDING PROTEIN MUSASHI HOMOLOG RBP6"/>
    <property type="match status" value="1"/>
</dbReference>
<feature type="compositionally biased region" description="Polar residues" evidence="4">
    <location>
        <begin position="91"/>
        <end position="101"/>
    </location>
</feature>